<evidence type="ECO:0000313" key="1">
    <source>
        <dbReference type="EMBL" id="MPN45866.1"/>
    </source>
</evidence>
<proteinExistence type="predicted"/>
<gene>
    <name evidence="1" type="ORF">SDC9_193441</name>
</gene>
<protein>
    <submittedName>
        <fullName evidence="1">Uncharacterized protein</fullName>
    </submittedName>
</protein>
<sequence>MELCGWVEETVDIILTNYITQKVKNAHLQETIIGEVILPVYGFNYSKHLKPLLDKILGAANAQKMMLRLALRDGRDCRLKAIFGSLSRARDRAAHTHWHGTPCFAAPSSIINDFKNMRPILRSMERIINNMSLREY</sequence>
<reference evidence="1" key="1">
    <citation type="submission" date="2019-08" db="EMBL/GenBank/DDBJ databases">
        <authorList>
            <person name="Kucharzyk K."/>
            <person name="Murdoch R.W."/>
            <person name="Higgins S."/>
            <person name="Loffler F."/>
        </authorList>
    </citation>
    <scope>NUCLEOTIDE SEQUENCE</scope>
</reference>
<organism evidence="1">
    <name type="scientific">bioreactor metagenome</name>
    <dbReference type="NCBI Taxonomy" id="1076179"/>
    <lineage>
        <taxon>unclassified sequences</taxon>
        <taxon>metagenomes</taxon>
        <taxon>ecological metagenomes</taxon>
    </lineage>
</organism>
<comment type="caution">
    <text evidence="1">The sequence shown here is derived from an EMBL/GenBank/DDBJ whole genome shotgun (WGS) entry which is preliminary data.</text>
</comment>
<name>A0A645I4R6_9ZZZZ</name>
<dbReference type="EMBL" id="VSSQ01106063">
    <property type="protein sequence ID" value="MPN45866.1"/>
    <property type="molecule type" value="Genomic_DNA"/>
</dbReference>
<dbReference type="AlphaFoldDB" id="A0A645I4R6"/>
<accession>A0A645I4R6</accession>